<name>A0A9N7U7Z6_PLEPL</name>
<evidence type="ECO:0000313" key="3">
    <source>
        <dbReference type="Proteomes" id="UP001153269"/>
    </source>
</evidence>
<feature type="compositionally biased region" description="Basic and acidic residues" evidence="1">
    <location>
        <begin position="154"/>
        <end position="178"/>
    </location>
</feature>
<proteinExistence type="predicted"/>
<organism evidence="2 3">
    <name type="scientific">Pleuronectes platessa</name>
    <name type="common">European plaice</name>
    <dbReference type="NCBI Taxonomy" id="8262"/>
    <lineage>
        <taxon>Eukaryota</taxon>
        <taxon>Metazoa</taxon>
        <taxon>Chordata</taxon>
        <taxon>Craniata</taxon>
        <taxon>Vertebrata</taxon>
        <taxon>Euteleostomi</taxon>
        <taxon>Actinopterygii</taxon>
        <taxon>Neopterygii</taxon>
        <taxon>Teleostei</taxon>
        <taxon>Neoteleostei</taxon>
        <taxon>Acanthomorphata</taxon>
        <taxon>Carangaria</taxon>
        <taxon>Pleuronectiformes</taxon>
        <taxon>Pleuronectoidei</taxon>
        <taxon>Pleuronectidae</taxon>
        <taxon>Pleuronectes</taxon>
    </lineage>
</organism>
<dbReference type="EMBL" id="CADEAL010000890">
    <property type="protein sequence ID" value="CAB1426485.1"/>
    <property type="molecule type" value="Genomic_DNA"/>
</dbReference>
<feature type="region of interest" description="Disordered" evidence="1">
    <location>
        <begin position="136"/>
        <end position="178"/>
    </location>
</feature>
<sequence length="178" mass="19563">MPHCVEQGVWTGMKHLAGERDLLVVLGEPKKRRGHPSRHPPAPDIIITPPNPNSSIPTCHPPSSPRCSSPLPLLCHLYLSLSPPLCVPLYFLTLYVSLVNFLLCSICPFPTSPTPFQQTHLLNGCSPYMQADTHTARSCQRTSSDGRGSAEVQQHGERRAARDGRGEEGVREERPLSS</sequence>
<accession>A0A9N7U7Z6</accession>
<keyword evidence="3" id="KW-1185">Reference proteome</keyword>
<evidence type="ECO:0000256" key="1">
    <source>
        <dbReference type="SAM" id="MobiDB-lite"/>
    </source>
</evidence>
<evidence type="ECO:0000313" key="2">
    <source>
        <dbReference type="EMBL" id="CAB1426485.1"/>
    </source>
</evidence>
<gene>
    <name evidence="2" type="ORF">PLEPLA_LOCUS14421</name>
</gene>
<reference evidence="2" key="1">
    <citation type="submission" date="2020-03" db="EMBL/GenBank/DDBJ databases">
        <authorList>
            <person name="Weist P."/>
        </authorList>
    </citation>
    <scope>NUCLEOTIDE SEQUENCE</scope>
</reference>
<protein>
    <submittedName>
        <fullName evidence="2">Uncharacterized protein</fullName>
    </submittedName>
</protein>
<dbReference type="Proteomes" id="UP001153269">
    <property type="component" value="Unassembled WGS sequence"/>
</dbReference>
<dbReference type="AlphaFoldDB" id="A0A9N7U7Z6"/>
<feature type="compositionally biased region" description="Polar residues" evidence="1">
    <location>
        <begin position="136"/>
        <end position="146"/>
    </location>
</feature>
<comment type="caution">
    <text evidence="2">The sequence shown here is derived from an EMBL/GenBank/DDBJ whole genome shotgun (WGS) entry which is preliminary data.</text>
</comment>